<organism evidence="1 2">
    <name type="scientific">Melipona bicolor</name>
    <dbReference type="NCBI Taxonomy" id="60889"/>
    <lineage>
        <taxon>Eukaryota</taxon>
        <taxon>Metazoa</taxon>
        <taxon>Ecdysozoa</taxon>
        <taxon>Arthropoda</taxon>
        <taxon>Hexapoda</taxon>
        <taxon>Insecta</taxon>
        <taxon>Pterygota</taxon>
        <taxon>Neoptera</taxon>
        <taxon>Endopterygota</taxon>
        <taxon>Hymenoptera</taxon>
        <taxon>Apocrita</taxon>
        <taxon>Aculeata</taxon>
        <taxon>Apoidea</taxon>
        <taxon>Anthophila</taxon>
        <taxon>Apidae</taxon>
        <taxon>Melipona</taxon>
    </lineage>
</organism>
<reference evidence="1" key="1">
    <citation type="submission" date="2021-10" db="EMBL/GenBank/DDBJ databases">
        <title>Melipona bicolor Genome sequencing and assembly.</title>
        <authorList>
            <person name="Araujo N.S."/>
            <person name="Arias M.C."/>
        </authorList>
    </citation>
    <scope>NUCLEOTIDE SEQUENCE</scope>
    <source>
        <strain evidence="1">USP_2M_L1-L4_2017</strain>
        <tissue evidence="1">Whole body</tissue>
    </source>
</reference>
<proteinExistence type="predicted"/>
<evidence type="ECO:0000313" key="1">
    <source>
        <dbReference type="EMBL" id="KAK1128616.1"/>
    </source>
</evidence>
<evidence type="ECO:0000313" key="2">
    <source>
        <dbReference type="Proteomes" id="UP001177670"/>
    </source>
</evidence>
<dbReference type="AlphaFoldDB" id="A0AA40G067"/>
<dbReference type="Proteomes" id="UP001177670">
    <property type="component" value="Unassembled WGS sequence"/>
</dbReference>
<protein>
    <submittedName>
        <fullName evidence="1">Uncharacterized protein</fullName>
    </submittedName>
</protein>
<dbReference type="EMBL" id="JAHYIQ010000010">
    <property type="protein sequence ID" value="KAK1128616.1"/>
    <property type="molecule type" value="Genomic_DNA"/>
</dbReference>
<keyword evidence="2" id="KW-1185">Reference proteome</keyword>
<comment type="caution">
    <text evidence="1">The sequence shown here is derived from an EMBL/GenBank/DDBJ whole genome shotgun (WGS) entry which is preliminary data.</text>
</comment>
<gene>
    <name evidence="1" type="ORF">K0M31_003074</name>
</gene>
<accession>A0AA40G067</accession>
<name>A0AA40G067_9HYME</name>
<sequence>MDTRGGCCETFCEIDRIRPDRERKTDKGEKSCITKRKEAGNTFHASASTFLHRSQPEYWNKRGTRYGKKKPRSPGCLRGWLNVARAGLTHPYEENEYRCRCAITGRGCLRHPPARTD</sequence>